<evidence type="ECO:0000256" key="6">
    <source>
        <dbReference type="ARBA" id="ARBA00023163"/>
    </source>
</evidence>
<dbReference type="PROSITE" id="PS51916">
    <property type="entry name" value="DEUBAD"/>
    <property type="match status" value="1"/>
</dbReference>
<keyword evidence="2" id="KW-0479">Metal-binding</keyword>
<feature type="compositionally biased region" description="Basic and acidic residues" evidence="8">
    <location>
        <begin position="296"/>
        <end position="311"/>
    </location>
</feature>
<evidence type="ECO:0000313" key="10">
    <source>
        <dbReference type="EMBL" id="KAK3378148.1"/>
    </source>
</evidence>
<keyword evidence="3" id="KW-0863">Zinc-finger</keyword>
<evidence type="ECO:0000256" key="8">
    <source>
        <dbReference type="SAM" id="MobiDB-lite"/>
    </source>
</evidence>
<evidence type="ECO:0000259" key="9">
    <source>
        <dbReference type="PROSITE" id="PS51916"/>
    </source>
</evidence>
<feature type="region of interest" description="Disordered" evidence="8">
    <location>
        <begin position="233"/>
        <end position="338"/>
    </location>
</feature>
<feature type="compositionally biased region" description="Low complexity" evidence="8">
    <location>
        <begin position="1"/>
        <end position="12"/>
    </location>
</feature>
<dbReference type="Proteomes" id="UP001285441">
    <property type="component" value="Unassembled WGS sequence"/>
</dbReference>
<keyword evidence="6" id="KW-0804">Transcription</keyword>
<keyword evidence="4" id="KW-0862">Zinc</keyword>
<keyword evidence="7" id="KW-0539">Nucleus</keyword>
<evidence type="ECO:0000256" key="5">
    <source>
        <dbReference type="ARBA" id="ARBA00023015"/>
    </source>
</evidence>
<comment type="caution">
    <text evidence="10">The sequence shown here is derived from an EMBL/GenBank/DDBJ whole genome shotgun (WGS) entry which is preliminary data.</text>
</comment>
<dbReference type="InterPro" id="IPR044867">
    <property type="entry name" value="DEUBAD_dom"/>
</dbReference>
<feature type="compositionally biased region" description="Acidic residues" evidence="8">
    <location>
        <begin position="62"/>
        <end position="71"/>
    </location>
</feature>
<evidence type="ECO:0000256" key="7">
    <source>
        <dbReference type="ARBA" id="ARBA00023242"/>
    </source>
</evidence>
<dbReference type="InterPro" id="IPR028020">
    <property type="entry name" value="ASX_DEUBAD_dom"/>
</dbReference>
<dbReference type="GO" id="GO:0005634">
    <property type="term" value="C:nucleus"/>
    <property type="evidence" value="ECO:0007669"/>
    <property type="project" value="UniProtKB-SubCell"/>
</dbReference>
<evidence type="ECO:0000256" key="1">
    <source>
        <dbReference type="ARBA" id="ARBA00004123"/>
    </source>
</evidence>
<gene>
    <name evidence="10" type="ORF">B0H63DRAFT_238158</name>
</gene>
<dbReference type="Pfam" id="PF13919">
    <property type="entry name" value="ASXH"/>
    <property type="match status" value="1"/>
</dbReference>
<keyword evidence="11" id="KW-1185">Reference proteome</keyword>
<proteinExistence type="predicted"/>
<keyword evidence="5" id="KW-0805">Transcription regulation</keyword>
<name>A0AAE0NCB7_9PEZI</name>
<feature type="domain" description="DEUBAD" evidence="9">
    <location>
        <begin position="121"/>
        <end position="235"/>
    </location>
</feature>
<dbReference type="AlphaFoldDB" id="A0AAE0NCB7"/>
<protein>
    <submittedName>
        <fullName evidence="10">Asx homology domain-containing protein</fullName>
    </submittedName>
</protein>
<reference evidence="10" key="1">
    <citation type="journal article" date="2023" name="Mol. Phylogenet. Evol.">
        <title>Genome-scale phylogeny and comparative genomics of the fungal order Sordariales.</title>
        <authorList>
            <person name="Hensen N."/>
            <person name="Bonometti L."/>
            <person name="Westerberg I."/>
            <person name="Brannstrom I.O."/>
            <person name="Guillou S."/>
            <person name="Cros-Aarteil S."/>
            <person name="Calhoun S."/>
            <person name="Haridas S."/>
            <person name="Kuo A."/>
            <person name="Mondo S."/>
            <person name="Pangilinan J."/>
            <person name="Riley R."/>
            <person name="LaButti K."/>
            <person name="Andreopoulos B."/>
            <person name="Lipzen A."/>
            <person name="Chen C."/>
            <person name="Yan M."/>
            <person name="Daum C."/>
            <person name="Ng V."/>
            <person name="Clum A."/>
            <person name="Steindorff A."/>
            <person name="Ohm R.A."/>
            <person name="Martin F."/>
            <person name="Silar P."/>
            <person name="Natvig D.O."/>
            <person name="Lalanne C."/>
            <person name="Gautier V."/>
            <person name="Ament-Velasquez S.L."/>
            <person name="Kruys A."/>
            <person name="Hutchinson M.I."/>
            <person name="Powell A.J."/>
            <person name="Barry K."/>
            <person name="Miller A.N."/>
            <person name="Grigoriev I.V."/>
            <person name="Debuchy R."/>
            <person name="Gladieux P."/>
            <person name="Hiltunen Thoren M."/>
            <person name="Johannesson H."/>
        </authorList>
    </citation>
    <scope>NUCLEOTIDE SEQUENCE</scope>
    <source>
        <strain evidence="10">CBS 232.78</strain>
    </source>
</reference>
<accession>A0AAE0NCB7</accession>
<evidence type="ECO:0000256" key="4">
    <source>
        <dbReference type="ARBA" id="ARBA00022833"/>
    </source>
</evidence>
<sequence length="361" mass="39810">MSGGSSPLSSPPKSDDDTTFVDNMDKASQKAHQVPSIMEQLIEMETAQKGAIGKPVKGNADDPAEGDENGDLDMSSVPKRNAPRTRSQATQAKKQPPRPPAAQKKTAKDKKWEAPFVYTDPKSPLAQADLRAILLMPEAWDVLDADEKRAILAKFPDDTHILDPGTEHARPNLESLRNDDNFRNDCARYCENLEKGRHDEEWLHQAWVAHEKHKRGDFDDYLRQKFEEDWNMELPEDQLPSHNLRRGGDLAANDSEDSAQPKVPLASEALGDATTNSNGISVCGETKDASLTASDHSNDENGECKEDRTILDSDDTIGDDYKSRGAVSHASTSPHILDLRLSSPEKFVDQQNGIILDPAAP</sequence>
<dbReference type="EMBL" id="JAULSW010000006">
    <property type="protein sequence ID" value="KAK3378148.1"/>
    <property type="molecule type" value="Genomic_DNA"/>
</dbReference>
<feature type="region of interest" description="Disordered" evidence="8">
    <location>
        <begin position="1"/>
        <end position="112"/>
    </location>
</feature>
<evidence type="ECO:0000313" key="11">
    <source>
        <dbReference type="Proteomes" id="UP001285441"/>
    </source>
</evidence>
<organism evidence="10 11">
    <name type="scientific">Podospora didyma</name>
    <dbReference type="NCBI Taxonomy" id="330526"/>
    <lineage>
        <taxon>Eukaryota</taxon>
        <taxon>Fungi</taxon>
        <taxon>Dikarya</taxon>
        <taxon>Ascomycota</taxon>
        <taxon>Pezizomycotina</taxon>
        <taxon>Sordariomycetes</taxon>
        <taxon>Sordariomycetidae</taxon>
        <taxon>Sordariales</taxon>
        <taxon>Podosporaceae</taxon>
        <taxon>Podospora</taxon>
    </lineage>
</organism>
<dbReference type="GO" id="GO:0008270">
    <property type="term" value="F:zinc ion binding"/>
    <property type="evidence" value="ECO:0007669"/>
    <property type="project" value="UniProtKB-KW"/>
</dbReference>
<evidence type="ECO:0000256" key="3">
    <source>
        <dbReference type="ARBA" id="ARBA00022771"/>
    </source>
</evidence>
<comment type="subcellular location">
    <subcellularLocation>
        <location evidence="1">Nucleus</location>
    </subcellularLocation>
</comment>
<reference evidence="10" key="2">
    <citation type="submission" date="2023-06" db="EMBL/GenBank/DDBJ databases">
        <authorList>
            <consortium name="Lawrence Berkeley National Laboratory"/>
            <person name="Haridas S."/>
            <person name="Hensen N."/>
            <person name="Bonometti L."/>
            <person name="Westerberg I."/>
            <person name="Brannstrom I.O."/>
            <person name="Guillou S."/>
            <person name="Cros-Aarteil S."/>
            <person name="Calhoun S."/>
            <person name="Kuo A."/>
            <person name="Mondo S."/>
            <person name="Pangilinan J."/>
            <person name="Riley R."/>
            <person name="LaButti K."/>
            <person name="Andreopoulos B."/>
            <person name="Lipzen A."/>
            <person name="Chen C."/>
            <person name="Yanf M."/>
            <person name="Daum C."/>
            <person name="Ng V."/>
            <person name="Clum A."/>
            <person name="Steindorff A."/>
            <person name="Ohm R."/>
            <person name="Martin F."/>
            <person name="Silar P."/>
            <person name="Natvig D."/>
            <person name="Lalanne C."/>
            <person name="Gautier V."/>
            <person name="Ament-velasquez S.L."/>
            <person name="Kruys A."/>
            <person name="Hutchinson M.I."/>
            <person name="Powell A.J."/>
            <person name="Barry K."/>
            <person name="Miller A.N."/>
            <person name="Grigoriev I.V."/>
            <person name="Debuchy R."/>
            <person name="Gladieux P."/>
            <person name="Thoren M.H."/>
            <person name="Johannesson H."/>
        </authorList>
    </citation>
    <scope>NUCLEOTIDE SEQUENCE</scope>
    <source>
        <strain evidence="10">CBS 232.78</strain>
    </source>
</reference>
<evidence type="ECO:0000256" key="2">
    <source>
        <dbReference type="ARBA" id="ARBA00022723"/>
    </source>
</evidence>